<keyword evidence="8" id="KW-1185">Reference proteome</keyword>
<dbReference type="HOGENOM" id="CLU_020473_6_1_9"/>
<dbReference type="GO" id="GO:0016020">
    <property type="term" value="C:membrane"/>
    <property type="evidence" value="ECO:0007669"/>
    <property type="project" value="UniProtKB-SubCell"/>
</dbReference>
<dbReference type="SUPFAM" id="SSF55874">
    <property type="entry name" value="ATPase domain of HSP90 chaperone/DNA topoisomerase II/histidine kinase"/>
    <property type="match status" value="1"/>
</dbReference>
<dbReference type="OrthoDB" id="9809348at2"/>
<dbReference type="PANTHER" id="PTHR34220:SF7">
    <property type="entry name" value="SENSOR HISTIDINE KINASE YPDA"/>
    <property type="match status" value="1"/>
</dbReference>
<sequence length="594" mass="67276">MHSIRGKFTISSAIVITAMILLIEVSIYMVAVRQHLKDSGQLYSDLVDTMGKSFDDMHLSFKRGINFITMNEDLQQVLAAPYDTQDEYEELNGRLKVLLTDRALLVNEIKGVYLFDADGKFRMLWKKKNIMGEVYLPFSEIEEEWFLPSGKVSSQMIGDSLVFTRAIRRMKNLQTIGYLMVVYDDELLNQRVEGVLPNDASSILVFDADGCIITHNYHDEEVPEHVLEELDFAAMSEYEVVKLNGGGQVMVSQYLSDSTGWRIVSLVDVSYIIRSSVLLRNLVLILGIAAVLGGTAIQWEMARRIVKPLNHMVEVVGYAKDGDYTKRMEINTRDELMILGDAFNHMLAKTDVLVNQVLKDEIKFKEEQLALMQAQINPHLLYNTLECINWLAEFDRKEEIRQVTIAFSNLMKSLTSERKMVTVEEEISYVRDFLSIYQIMLEGHMEYQIEVASELLKVEIPRLLIQPLVENSVVHGIKQSLDGGQIHVSVMPSERGFLISVLDDGAGMSAGQVERILAFAAGEKRFGEEIGLGLRNVIERLALVYGDQARFHVTSDEGWGTTMDIFIPAGSEPVDNRFETEEEQEYGIFDCSAG</sequence>
<dbReference type="AlphaFoldDB" id="G5ILP7"/>
<proteinExistence type="predicted"/>
<comment type="subcellular location">
    <subcellularLocation>
        <location evidence="1">Membrane</location>
    </subcellularLocation>
</comment>
<dbReference type="Gene3D" id="3.30.565.10">
    <property type="entry name" value="Histidine kinase-like ATPase, C-terminal domain"/>
    <property type="match status" value="1"/>
</dbReference>
<keyword evidence="5" id="KW-1133">Transmembrane helix</keyword>
<dbReference type="InterPro" id="IPR003660">
    <property type="entry name" value="HAMP_dom"/>
</dbReference>
<dbReference type="Pfam" id="PF02518">
    <property type="entry name" value="HATPase_c"/>
    <property type="match status" value="1"/>
</dbReference>
<dbReference type="SMART" id="SM00304">
    <property type="entry name" value="HAMP"/>
    <property type="match status" value="1"/>
</dbReference>
<evidence type="ECO:0000259" key="6">
    <source>
        <dbReference type="PROSITE" id="PS50885"/>
    </source>
</evidence>
<keyword evidence="4" id="KW-0418">Kinase</keyword>
<evidence type="ECO:0000256" key="4">
    <source>
        <dbReference type="ARBA" id="ARBA00022777"/>
    </source>
</evidence>
<dbReference type="InterPro" id="IPR003594">
    <property type="entry name" value="HATPase_dom"/>
</dbReference>
<evidence type="ECO:0000256" key="3">
    <source>
        <dbReference type="ARBA" id="ARBA00022679"/>
    </source>
</evidence>
<dbReference type="PANTHER" id="PTHR34220">
    <property type="entry name" value="SENSOR HISTIDINE KINASE YPDA"/>
    <property type="match status" value="1"/>
</dbReference>
<dbReference type="PATRIC" id="fig|742737.3.peg.4410"/>
<accession>G5ILP7</accession>
<protein>
    <recommendedName>
        <fullName evidence="6">HAMP domain-containing protein</fullName>
    </recommendedName>
</protein>
<dbReference type="Pfam" id="PF06580">
    <property type="entry name" value="His_kinase"/>
    <property type="match status" value="1"/>
</dbReference>
<keyword evidence="2" id="KW-0597">Phosphoprotein</keyword>
<dbReference type="Pfam" id="PF00672">
    <property type="entry name" value="HAMP"/>
    <property type="match status" value="1"/>
</dbReference>
<keyword evidence="5" id="KW-0812">Transmembrane</keyword>
<dbReference type="GO" id="GO:0000155">
    <property type="term" value="F:phosphorelay sensor kinase activity"/>
    <property type="evidence" value="ECO:0007669"/>
    <property type="project" value="InterPro"/>
</dbReference>
<dbReference type="EMBL" id="ADLN01000120">
    <property type="protein sequence ID" value="EHI57316.1"/>
    <property type="molecule type" value="Genomic_DNA"/>
</dbReference>
<reference evidence="7 8" key="1">
    <citation type="submission" date="2011-08" db="EMBL/GenBank/DDBJ databases">
        <title>The Genome Sequence of Clostridium hathewayi WAL-18680.</title>
        <authorList>
            <consortium name="The Broad Institute Genome Sequencing Platform"/>
            <person name="Earl A."/>
            <person name="Ward D."/>
            <person name="Feldgarden M."/>
            <person name="Gevers D."/>
            <person name="Finegold S.M."/>
            <person name="Summanen P.H."/>
            <person name="Molitoris D.R."/>
            <person name="Song M."/>
            <person name="Daigneault M."/>
            <person name="Allen-Vercoe E."/>
            <person name="Young S.K."/>
            <person name="Zeng Q."/>
            <person name="Gargeya S."/>
            <person name="Fitzgerald M."/>
            <person name="Haas B."/>
            <person name="Abouelleil A."/>
            <person name="Alvarado L."/>
            <person name="Arachchi H.M."/>
            <person name="Berlin A."/>
            <person name="Brown A."/>
            <person name="Chapman S.B."/>
            <person name="Chen Z."/>
            <person name="Dunbar C."/>
            <person name="Freedman E."/>
            <person name="Gearin G."/>
            <person name="Gellesch M."/>
            <person name="Goldberg J."/>
            <person name="Griggs A."/>
            <person name="Gujja S."/>
            <person name="Heiman D."/>
            <person name="Howarth C."/>
            <person name="Larson L."/>
            <person name="Lui A."/>
            <person name="MacDonald P.J.P."/>
            <person name="Montmayeur A."/>
            <person name="Murphy C."/>
            <person name="Neiman D."/>
            <person name="Pearson M."/>
            <person name="Priest M."/>
            <person name="Roberts A."/>
            <person name="Saif S."/>
            <person name="Shea T."/>
            <person name="Shenoy N."/>
            <person name="Sisk P."/>
            <person name="Stolte C."/>
            <person name="Sykes S."/>
            <person name="Wortman J."/>
            <person name="Nusbaum C."/>
            <person name="Birren B."/>
        </authorList>
    </citation>
    <scope>NUCLEOTIDE SEQUENCE [LARGE SCALE GENOMIC DNA]</scope>
    <source>
        <strain evidence="7 8">WAL-18680</strain>
    </source>
</reference>
<feature type="domain" description="HAMP" evidence="6">
    <location>
        <begin position="303"/>
        <end position="355"/>
    </location>
</feature>
<evidence type="ECO:0000256" key="5">
    <source>
        <dbReference type="SAM" id="Phobius"/>
    </source>
</evidence>
<evidence type="ECO:0000256" key="1">
    <source>
        <dbReference type="ARBA" id="ARBA00004370"/>
    </source>
</evidence>
<dbReference type="PROSITE" id="PS50885">
    <property type="entry name" value="HAMP"/>
    <property type="match status" value="1"/>
</dbReference>
<dbReference type="Gene3D" id="6.10.340.10">
    <property type="match status" value="1"/>
</dbReference>
<dbReference type="SUPFAM" id="SSF158472">
    <property type="entry name" value="HAMP domain-like"/>
    <property type="match status" value="1"/>
</dbReference>
<evidence type="ECO:0000313" key="7">
    <source>
        <dbReference type="EMBL" id="EHI57316.1"/>
    </source>
</evidence>
<gene>
    <name evidence="7" type="ORF">HMPREF9473_04425</name>
</gene>
<comment type="caution">
    <text evidence="7">The sequence shown here is derived from an EMBL/GenBank/DDBJ whole genome shotgun (WGS) entry which is preliminary data.</text>
</comment>
<keyword evidence="5" id="KW-0472">Membrane</keyword>
<dbReference type="SMART" id="SM00387">
    <property type="entry name" value="HATPase_c"/>
    <property type="match status" value="1"/>
</dbReference>
<dbReference type="CDD" id="cd06225">
    <property type="entry name" value="HAMP"/>
    <property type="match status" value="1"/>
</dbReference>
<feature type="transmembrane region" description="Helical" evidence="5">
    <location>
        <begin position="12"/>
        <end position="31"/>
    </location>
</feature>
<dbReference type="RefSeq" id="WP_006782413.1">
    <property type="nucleotide sequence ID" value="NZ_CP040506.1"/>
</dbReference>
<dbReference type="Proteomes" id="UP000005384">
    <property type="component" value="Unassembled WGS sequence"/>
</dbReference>
<keyword evidence="3" id="KW-0808">Transferase</keyword>
<feature type="transmembrane region" description="Helical" evidence="5">
    <location>
        <begin position="277"/>
        <end position="297"/>
    </location>
</feature>
<name>G5ILP7_9FIRM</name>
<dbReference type="InterPro" id="IPR050640">
    <property type="entry name" value="Bact_2-comp_sensor_kinase"/>
</dbReference>
<dbReference type="InterPro" id="IPR036890">
    <property type="entry name" value="HATPase_C_sf"/>
</dbReference>
<organism evidence="7 8">
    <name type="scientific">Hungatella hathewayi WAL-18680</name>
    <dbReference type="NCBI Taxonomy" id="742737"/>
    <lineage>
        <taxon>Bacteria</taxon>
        <taxon>Bacillati</taxon>
        <taxon>Bacillota</taxon>
        <taxon>Clostridia</taxon>
        <taxon>Lachnospirales</taxon>
        <taxon>Lachnospiraceae</taxon>
        <taxon>Hungatella</taxon>
    </lineage>
</organism>
<dbReference type="InterPro" id="IPR010559">
    <property type="entry name" value="Sig_transdc_His_kin_internal"/>
</dbReference>
<evidence type="ECO:0000313" key="8">
    <source>
        <dbReference type="Proteomes" id="UP000005384"/>
    </source>
</evidence>
<evidence type="ECO:0000256" key="2">
    <source>
        <dbReference type="ARBA" id="ARBA00022553"/>
    </source>
</evidence>